<feature type="region of interest" description="Disordered" evidence="1">
    <location>
        <begin position="106"/>
        <end position="131"/>
    </location>
</feature>
<organism evidence="2 3">
    <name type="scientific">Panicum virgatum</name>
    <name type="common">Blackwell switchgrass</name>
    <dbReference type="NCBI Taxonomy" id="38727"/>
    <lineage>
        <taxon>Eukaryota</taxon>
        <taxon>Viridiplantae</taxon>
        <taxon>Streptophyta</taxon>
        <taxon>Embryophyta</taxon>
        <taxon>Tracheophyta</taxon>
        <taxon>Spermatophyta</taxon>
        <taxon>Magnoliopsida</taxon>
        <taxon>Liliopsida</taxon>
        <taxon>Poales</taxon>
        <taxon>Poaceae</taxon>
        <taxon>PACMAD clade</taxon>
        <taxon>Panicoideae</taxon>
        <taxon>Panicodae</taxon>
        <taxon>Paniceae</taxon>
        <taxon>Panicinae</taxon>
        <taxon>Panicum</taxon>
        <taxon>Panicum sect. Hiantes</taxon>
    </lineage>
</organism>
<proteinExistence type="predicted"/>
<dbReference type="AlphaFoldDB" id="A0A8T0VMV8"/>
<evidence type="ECO:0000313" key="3">
    <source>
        <dbReference type="Proteomes" id="UP000823388"/>
    </source>
</evidence>
<comment type="caution">
    <text evidence="2">The sequence shown here is derived from an EMBL/GenBank/DDBJ whole genome shotgun (WGS) entry which is preliminary data.</text>
</comment>
<gene>
    <name evidence="2" type="ORF">PVAP13_2NG379103</name>
</gene>
<evidence type="ECO:0000313" key="2">
    <source>
        <dbReference type="EMBL" id="KAG2635757.1"/>
    </source>
</evidence>
<feature type="compositionally biased region" description="Basic residues" evidence="1">
    <location>
        <begin position="41"/>
        <end position="54"/>
    </location>
</feature>
<keyword evidence="3" id="KW-1185">Reference proteome</keyword>
<feature type="region of interest" description="Disordered" evidence="1">
    <location>
        <begin position="31"/>
        <end position="68"/>
    </location>
</feature>
<name>A0A8T0VMV8_PANVG</name>
<dbReference type="Proteomes" id="UP000823388">
    <property type="component" value="Chromosome 2N"/>
</dbReference>
<reference evidence="2" key="1">
    <citation type="submission" date="2020-05" db="EMBL/GenBank/DDBJ databases">
        <title>WGS assembly of Panicum virgatum.</title>
        <authorList>
            <person name="Lovell J.T."/>
            <person name="Jenkins J."/>
            <person name="Shu S."/>
            <person name="Juenger T.E."/>
            <person name="Schmutz J."/>
        </authorList>
    </citation>
    <scope>NUCLEOTIDE SEQUENCE</scope>
    <source>
        <strain evidence="2">AP13</strain>
    </source>
</reference>
<sequence length="140" mass="14754">MPSAAAATPRSSLEAMLETIRKRDVQAEDAVPFLPPLPARPRCRGRPAASRRRSLPPGFKLGNGEEGIGAGTASVDEAADVATGGATITTDGAAAGVVHPAVKIAVDDPRSRNSEPPLARDREMSGTELEPARGRWWRCF</sequence>
<protein>
    <submittedName>
        <fullName evidence="2">Uncharacterized protein</fullName>
    </submittedName>
</protein>
<accession>A0A8T0VMV8</accession>
<dbReference type="EMBL" id="CM029040">
    <property type="protein sequence ID" value="KAG2635757.1"/>
    <property type="molecule type" value="Genomic_DNA"/>
</dbReference>
<evidence type="ECO:0000256" key="1">
    <source>
        <dbReference type="SAM" id="MobiDB-lite"/>
    </source>
</evidence>